<accession>A0A0G3BLZ8</accession>
<keyword evidence="2" id="KW-1185">Reference proteome</keyword>
<dbReference type="KEGG" id="pbh:AAW51_1690"/>
<dbReference type="STRING" id="413882.AAW51_1690"/>
<proteinExistence type="predicted"/>
<evidence type="ECO:0000313" key="2">
    <source>
        <dbReference type="Proteomes" id="UP000035352"/>
    </source>
</evidence>
<protein>
    <submittedName>
        <fullName evidence="1">Uncharacterized protein</fullName>
    </submittedName>
</protein>
<organism evidence="1 2">
    <name type="scientific">Caldimonas brevitalea</name>
    <dbReference type="NCBI Taxonomy" id="413882"/>
    <lineage>
        <taxon>Bacteria</taxon>
        <taxon>Pseudomonadati</taxon>
        <taxon>Pseudomonadota</taxon>
        <taxon>Betaproteobacteria</taxon>
        <taxon>Burkholderiales</taxon>
        <taxon>Sphaerotilaceae</taxon>
        <taxon>Caldimonas</taxon>
    </lineage>
</organism>
<sequence>MYVCDVDYADWPLGERGVVAALTRWAYAHRKLKVLALHYDEVVRRHPRWVGWRTDWAHVVECRAIEHLSPESIPRIWLAPGLHAVRVLDPLRWRGVIDTERGELTRVAQNIDEVWQRSIPAFPATTLGL</sequence>
<name>A0A0G3BLZ8_9BURK</name>
<evidence type="ECO:0000313" key="1">
    <source>
        <dbReference type="EMBL" id="AKJ28381.1"/>
    </source>
</evidence>
<dbReference type="AlphaFoldDB" id="A0A0G3BLZ8"/>
<dbReference type="Proteomes" id="UP000035352">
    <property type="component" value="Chromosome"/>
</dbReference>
<gene>
    <name evidence="1" type="ORF">AAW51_1690</name>
</gene>
<dbReference type="EMBL" id="CP011371">
    <property type="protein sequence ID" value="AKJ28381.1"/>
    <property type="molecule type" value="Genomic_DNA"/>
</dbReference>
<reference evidence="1 2" key="1">
    <citation type="submission" date="2015-05" db="EMBL/GenBank/DDBJ databases">
        <authorList>
            <person name="Tang B."/>
            <person name="Yu Y."/>
        </authorList>
    </citation>
    <scope>NUCLEOTIDE SEQUENCE [LARGE SCALE GENOMIC DNA]</scope>
    <source>
        <strain evidence="1 2">DSM 7029</strain>
    </source>
</reference>